<reference evidence="2" key="1">
    <citation type="submission" date="2020-05" db="EMBL/GenBank/DDBJ databases">
        <authorList>
            <person name="Chiriac C."/>
            <person name="Salcher M."/>
            <person name="Ghai R."/>
            <person name="Kavagutti S V."/>
        </authorList>
    </citation>
    <scope>NUCLEOTIDE SEQUENCE</scope>
</reference>
<organism evidence="2">
    <name type="scientific">freshwater metagenome</name>
    <dbReference type="NCBI Taxonomy" id="449393"/>
    <lineage>
        <taxon>unclassified sequences</taxon>
        <taxon>metagenomes</taxon>
        <taxon>ecological metagenomes</taxon>
    </lineage>
</organism>
<proteinExistence type="inferred from homology"/>
<evidence type="ECO:0000313" key="2">
    <source>
        <dbReference type="EMBL" id="CAB4939137.1"/>
    </source>
</evidence>
<dbReference type="GO" id="GO:0005507">
    <property type="term" value="F:copper ion binding"/>
    <property type="evidence" value="ECO:0007669"/>
    <property type="project" value="TreeGrafter"/>
</dbReference>
<name>A0A6J7J8W7_9ZZZZ</name>
<dbReference type="SUPFAM" id="SSF54913">
    <property type="entry name" value="GlnB-like"/>
    <property type="match status" value="1"/>
</dbReference>
<dbReference type="InterPro" id="IPR015867">
    <property type="entry name" value="N-reg_PII/ATP_PRibTrfase_C"/>
</dbReference>
<dbReference type="GO" id="GO:0010038">
    <property type="term" value="P:response to metal ion"/>
    <property type="evidence" value="ECO:0007669"/>
    <property type="project" value="InterPro"/>
</dbReference>
<sequence>MSPTPVPDADADAVVLVTVAGDDREALALIAASAVAGRLAACAQLGGPVRSVYRWDGEIETAEEWTLGLKTAADRVDELVALVVTRHEYDTPEVVVTPVVGGYGPYLEWVREETRPEA</sequence>
<dbReference type="InterPro" id="IPR004323">
    <property type="entry name" value="Ion_tolerance_CutA"/>
</dbReference>
<protein>
    <submittedName>
        <fullName evidence="2">Unannotated protein</fullName>
    </submittedName>
</protein>
<dbReference type="AlphaFoldDB" id="A0A6J7J8W7"/>
<accession>A0A6J7J8W7</accession>
<evidence type="ECO:0000256" key="1">
    <source>
        <dbReference type="ARBA" id="ARBA00010169"/>
    </source>
</evidence>
<dbReference type="InterPro" id="IPR011322">
    <property type="entry name" value="N-reg_PII-like_a/b"/>
</dbReference>
<dbReference type="Pfam" id="PF03091">
    <property type="entry name" value="CutA1"/>
    <property type="match status" value="1"/>
</dbReference>
<comment type="similarity">
    <text evidence="1">Belongs to the CutA family.</text>
</comment>
<dbReference type="Gene3D" id="3.30.70.120">
    <property type="match status" value="1"/>
</dbReference>
<dbReference type="EMBL" id="CAFBMK010000226">
    <property type="protein sequence ID" value="CAB4939137.1"/>
    <property type="molecule type" value="Genomic_DNA"/>
</dbReference>
<dbReference type="PANTHER" id="PTHR23419">
    <property type="entry name" value="DIVALENT CATION TOLERANCE CUTA-RELATED"/>
    <property type="match status" value="1"/>
</dbReference>
<dbReference type="PANTHER" id="PTHR23419:SF8">
    <property type="entry name" value="FI09726P"/>
    <property type="match status" value="1"/>
</dbReference>
<gene>
    <name evidence="2" type="ORF">UFOPK3564_02832</name>
</gene>